<proteinExistence type="predicted"/>
<dbReference type="AlphaFoldDB" id="A0A563W284"/>
<gene>
    <name evidence="2" type="ORF">H1P_6430007</name>
</gene>
<accession>A0A563W284</accession>
<feature type="compositionally biased region" description="Basic and acidic residues" evidence="1">
    <location>
        <begin position="12"/>
        <end position="25"/>
    </location>
</feature>
<evidence type="ECO:0000313" key="3">
    <source>
        <dbReference type="Proteomes" id="UP000320055"/>
    </source>
</evidence>
<sequence>MPAPGRKVKAHRIFEQGGAEHAHDVEPEALLAKQQQRHRHPEIASVSRTHAQWNQAGTAISDHPLRQFQLDNTKNTGQPERRNGRKMTSGDSGAAITPENTTDGVTMYSMMPAICLPLASR</sequence>
<evidence type="ECO:0000313" key="2">
    <source>
        <dbReference type="EMBL" id="VEP17791.1"/>
    </source>
</evidence>
<reference evidence="2 3" key="1">
    <citation type="submission" date="2019-01" db="EMBL/GenBank/DDBJ databases">
        <authorList>
            <person name="Brito A."/>
        </authorList>
    </citation>
    <scope>NUCLEOTIDE SEQUENCE [LARGE SCALE GENOMIC DNA]</scope>
    <source>
        <strain evidence="2">1</strain>
    </source>
</reference>
<name>A0A563W284_9CYAN</name>
<feature type="compositionally biased region" description="Basic residues" evidence="1">
    <location>
        <begin position="1"/>
        <end position="11"/>
    </location>
</feature>
<evidence type="ECO:0000256" key="1">
    <source>
        <dbReference type="SAM" id="MobiDB-lite"/>
    </source>
</evidence>
<organism evidence="2 3">
    <name type="scientific">Hyella patelloides LEGE 07179</name>
    <dbReference type="NCBI Taxonomy" id="945734"/>
    <lineage>
        <taxon>Bacteria</taxon>
        <taxon>Bacillati</taxon>
        <taxon>Cyanobacteriota</taxon>
        <taxon>Cyanophyceae</taxon>
        <taxon>Pleurocapsales</taxon>
        <taxon>Hyellaceae</taxon>
        <taxon>Hyella</taxon>
    </lineage>
</organism>
<keyword evidence="3" id="KW-1185">Reference proteome</keyword>
<dbReference type="Proteomes" id="UP000320055">
    <property type="component" value="Unassembled WGS sequence"/>
</dbReference>
<feature type="region of interest" description="Disordered" evidence="1">
    <location>
        <begin position="1"/>
        <end position="25"/>
    </location>
</feature>
<dbReference type="EMBL" id="CAACVJ010000605">
    <property type="protein sequence ID" value="VEP17791.1"/>
    <property type="molecule type" value="Genomic_DNA"/>
</dbReference>
<protein>
    <submittedName>
        <fullName evidence="2">Uncharacterized protein</fullName>
    </submittedName>
</protein>
<feature type="region of interest" description="Disordered" evidence="1">
    <location>
        <begin position="70"/>
        <end position="104"/>
    </location>
</feature>